<protein>
    <submittedName>
        <fullName evidence="2">Sporulation lipoprotein YhcN/YlaJ-like</fullName>
    </submittedName>
</protein>
<reference evidence="2 3" key="1">
    <citation type="submission" date="2015-03" db="EMBL/GenBank/DDBJ databases">
        <authorList>
            <person name="Murphy D."/>
        </authorList>
    </citation>
    <scope>NUCLEOTIDE SEQUENCE [LARGE SCALE GENOMIC DNA]</scope>
    <source>
        <strain evidence="2 3">OL-4</strain>
    </source>
</reference>
<dbReference type="RefSeq" id="WP_046495289.1">
    <property type="nucleotide sequence ID" value="NZ_CGIH01000005.1"/>
</dbReference>
<dbReference type="EMBL" id="CGIH01000005">
    <property type="protein sequence ID" value="CFX09622.1"/>
    <property type="molecule type" value="Genomic_DNA"/>
</dbReference>
<keyword evidence="2" id="KW-0449">Lipoprotein</keyword>
<feature type="chain" id="PRO_5002420323" evidence="1">
    <location>
        <begin position="25"/>
        <end position="185"/>
    </location>
</feature>
<organism evidence="2 3">
    <name type="scientific">Syntrophomonas zehnderi OL-4</name>
    <dbReference type="NCBI Taxonomy" id="690567"/>
    <lineage>
        <taxon>Bacteria</taxon>
        <taxon>Bacillati</taxon>
        <taxon>Bacillota</taxon>
        <taxon>Clostridia</taxon>
        <taxon>Eubacteriales</taxon>
        <taxon>Syntrophomonadaceae</taxon>
        <taxon>Syntrophomonas</taxon>
    </lineage>
</organism>
<keyword evidence="1" id="KW-0732">Signal</keyword>
<evidence type="ECO:0000313" key="3">
    <source>
        <dbReference type="Proteomes" id="UP000045545"/>
    </source>
</evidence>
<accession>A0A0E4G981</accession>
<dbReference type="InterPro" id="IPR019076">
    <property type="entry name" value="Spore_lipoprot_YhcN/YlaJ-like"/>
</dbReference>
<dbReference type="OrthoDB" id="2080826at2"/>
<proteinExistence type="predicted"/>
<dbReference type="STRING" id="690567.437"/>
<feature type="signal peptide" evidence="1">
    <location>
        <begin position="1"/>
        <end position="24"/>
    </location>
</feature>
<gene>
    <name evidence="2" type="ORF">437</name>
</gene>
<name>A0A0E4G981_9FIRM</name>
<dbReference type="AlphaFoldDB" id="A0A0E4G981"/>
<dbReference type="PROSITE" id="PS51257">
    <property type="entry name" value="PROKAR_LIPOPROTEIN"/>
    <property type="match status" value="1"/>
</dbReference>
<keyword evidence="3" id="KW-1185">Reference proteome</keyword>
<dbReference type="Pfam" id="PF09580">
    <property type="entry name" value="Spore_YhcN_YlaJ"/>
    <property type="match status" value="1"/>
</dbReference>
<evidence type="ECO:0000256" key="1">
    <source>
        <dbReference type="SAM" id="SignalP"/>
    </source>
</evidence>
<evidence type="ECO:0000313" key="2">
    <source>
        <dbReference type="EMBL" id="CFX09622.1"/>
    </source>
</evidence>
<sequence length="185" mass="19852">MRKKYSSLIILLAGVLLLGGCQQAKKPVPPDTAPAPRQVTESDERVLANRFSSLAKEVNGVNQATVVVAMADASLGLGKTTPDKNDTDKSLEEAKHHPGKMVVMVGLTLNDHAMGNERRQQNVKNAVKKRILKSDEKVSDVLVTTDPNMVKKINDVAAGLLEGKPILSYAKSASELGKAMKGKVK</sequence>
<dbReference type="Proteomes" id="UP000045545">
    <property type="component" value="Unassembled WGS sequence"/>
</dbReference>